<dbReference type="EMBL" id="JAEDAK010000008">
    <property type="protein sequence ID" value="MBH9577797.1"/>
    <property type="molecule type" value="Genomic_DNA"/>
</dbReference>
<dbReference type="InterPro" id="IPR036145">
    <property type="entry name" value="MinC_C_sf"/>
</dbReference>
<dbReference type="Proteomes" id="UP000613266">
    <property type="component" value="Unassembled WGS sequence"/>
</dbReference>
<evidence type="ECO:0000313" key="9">
    <source>
        <dbReference type="EMBL" id="MBH9577797.1"/>
    </source>
</evidence>
<dbReference type="HAMAP" id="MF_00267">
    <property type="entry name" value="MinC"/>
    <property type="match status" value="1"/>
</dbReference>
<comment type="subunit">
    <text evidence="6">Interacts with MinD and FtsZ.</text>
</comment>
<feature type="domain" description="Septum formation inhibitor MinC N-terminal" evidence="8">
    <location>
        <begin position="6"/>
        <end position="77"/>
    </location>
</feature>
<organism evidence="9 10">
    <name type="scientific">Inhella proteolytica</name>
    <dbReference type="NCBI Taxonomy" id="2795029"/>
    <lineage>
        <taxon>Bacteria</taxon>
        <taxon>Pseudomonadati</taxon>
        <taxon>Pseudomonadota</taxon>
        <taxon>Betaproteobacteria</taxon>
        <taxon>Burkholderiales</taxon>
        <taxon>Sphaerotilaceae</taxon>
        <taxon>Inhella</taxon>
    </lineage>
</organism>
<dbReference type="NCBIfam" id="TIGR01222">
    <property type="entry name" value="minC"/>
    <property type="match status" value="1"/>
</dbReference>
<comment type="caution">
    <text evidence="9">The sequence shown here is derived from an EMBL/GenBank/DDBJ whole genome shotgun (WGS) entry which is preliminary data.</text>
</comment>
<dbReference type="RefSeq" id="WP_198111570.1">
    <property type="nucleotide sequence ID" value="NZ_JAEDAK010000008.1"/>
</dbReference>
<dbReference type="Pfam" id="PF03775">
    <property type="entry name" value="MinC_C"/>
    <property type="match status" value="1"/>
</dbReference>
<dbReference type="SUPFAM" id="SSF63848">
    <property type="entry name" value="Cell-division inhibitor MinC, C-terminal domain"/>
    <property type="match status" value="1"/>
</dbReference>
<dbReference type="GO" id="GO:0000902">
    <property type="term" value="P:cell morphogenesis"/>
    <property type="evidence" value="ECO:0007669"/>
    <property type="project" value="InterPro"/>
</dbReference>
<dbReference type="GO" id="GO:0000917">
    <property type="term" value="P:division septum assembly"/>
    <property type="evidence" value="ECO:0007669"/>
    <property type="project" value="UniProtKB-KW"/>
</dbReference>
<evidence type="ECO:0000259" key="7">
    <source>
        <dbReference type="Pfam" id="PF03775"/>
    </source>
</evidence>
<proteinExistence type="inferred from homology"/>
<evidence type="ECO:0000256" key="6">
    <source>
        <dbReference type="HAMAP-Rule" id="MF_00267"/>
    </source>
</evidence>
<dbReference type="AlphaFoldDB" id="A0A931J6L6"/>
<dbReference type="InterPro" id="IPR016098">
    <property type="entry name" value="CAP/MinC_C"/>
</dbReference>
<keyword evidence="2 6" id="KW-0132">Cell division</keyword>
<evidence type="ECO:0000256" key="5">
    <source>
        <dbReference type="ARBA" id="ARBA00025606"/>
    </source>
</evidence>
<comment type="similarity">
    <text evidence="1 6">Belongs to the MinC family.</text>
</comment>
<dbReference type="GO" id="GO:0051302">
    <property type="term" value="P:regulation of cell division"/>
    <property type="evidence" value="ECO:0007669"/>
    <property type="project" value="InterPro"/>
</dbReference>
<evidence type="ECO:0000259" key="8">
    <source>
        <dbReference type="Pfam" id="PF05209"/>
    </source>
</evidence>
<evidence type="ECO:0000256" key="2">
    <source>
        <dbReference type="ARBA" id="ARBA00022618"/>
    </source>
</evidence>
<dbReference type="InterPro" id="IPR013033">
    <property type="entry name" value="MinC"/>
</dbReference>
<protein>
    <recommendedName>
        <fullName evidence="6">Probable septum site-determining protein MinC</fullName>
    </recommendedName>
</protein>
<evidence type="ECO:0000256" key="1">
    <source>
        <dbReference type="ARBA" id="ARBA00006291"/>
    </source>
</evidence>
<dbReference type="PANTHER" id="PTHR34108:SF1">
    <property type="entry name" value="SEPTUM SITE-DETERMINING PROTEIN MINC"/>
    <property type="match status" value="1"/>
</dbReference>
<dbReference type="InterPro" id="IPR007874">
    <property type="entry name" value="MinC_N"/>
</dbReference>
<dbReference type="Gene3D" id="2.160.20.70">
    <property type="match status" value="1"/>
</dbReference>
<feature type="domain" description="Septum formation inhibitor MinC C-terminal" evidence="7">
    <location>
        <begin position="138"/>
        <end position="239"/>
    </location>
</feature>
<reference evidence="9" key="1">
    <citation type="submission" date="2020-12" db="EMBL/GenBank/DDBJ databases">
        <title>The genome sequence of Inhella sp. 1Y17.</title>
        <authorList>
            <person name="Liu Y."/>
        </authorList>
    </citation>
    <scope>NUCLEOTIDE SEQUENCE</scope>
    <source>
        <strain evidence="9">1Y17</strain>
    </source>
</reference>
<comment type="function">
    <text evidence="5 6">Cell division inhibitor that blocks the formation of polar Z ring septums. Rapidly oscillates between the poles of the cell to destabilize FtsZ filaments that have formed before they mature into polar Z rings. Prevents FtsZ polymerization.</text>
</comment>
<dbReference type="InterPro" id="IPR005526">
    <property type="entry name" value="Septum_form_inhib_MinC_C"/>
</dbReference>
<sequence>MSAPRIELKSTQLAALQLPLRTRSVDELAAQLRAQWADVAGAFDGEALCLELSDLPAGQGLDWAALLQLLRGWNLRPVALSGHAALAEEDRAQALALGLALSEATLVAPAAAAPAPVAAAPEPAPMPAAPAAAAPTLVIDRPLRSGQQVYARGADLIVLGLVSHGAEVIADGHIHVYGALRGKAIAGARGFAEARIFAHSLEAELLSIAGTFRTSEKGLPAEVQAKPAQVRLEGDKLVMEALKF</sequence>
<accession>A0A931J6L6</accession>
<evidence type="ECO:0000313" key="10">
    <source>
        <dbReference type="Proteomes" id="UP000613266"/>
    </source>
</evidence>
<dbReference type="GO" id="GO:1901891">
    <property type="term" value="P:regulation of cell septum assembly"/>
    <property type="evidence" value="ECO:0007669"/>
    <property type="project" value="InterPro"/>
</dbReference>
<keyword evidence="10" id="KW-1185">Reference proteome</keyword>
<gene>
    <name evidence="6 9" type="primary">minC</name>
    <name evidence="9" type="ORF">I7X39_12880</name>
</gene>
<name>A0A931J6L6_9BURK</name>
<keyword evidence="4 6" id="KW-0131">Cell cycle</keyword>
<dbReference type="PANTHER" id="PTHR34108">
    <property type="entry name" value="SEPTUM SITE-DETERMINING PROTEIN MINC"/>
    <property type="match status" value="1"/>
</dbReference>
<dbReference type="Pfam" id="PF05209">
    <property type="entry name" value="MinC_N"/>
    <property type="match status" value="1"/>
</dbReference>
<keyword evidence="3 6" id="KW-0717">Septation</keyword>
<evidence type="ECO:0000256" key="4">
    <source>
        <dbReference type="ARBA" id="ARBA00023306"/>
    </source>
</evidence>
<evidence type="ECO:0000256" key="3">
    <source>
        <dbReference type="ARBA" id="ARBA00023210"/>
    </source>
</evidence>
<dbReference type="Gene3D" id="3.30.70.260">
    <property type="match status" value="1"/>
</dbReference>